<dbReference type="EMBL" id="PNEN01001752">
    <property type="protein sequence ID" value="PPJ51475.1"/>
    <property type="molecule type" value="Genomic_DNA"/>
</dbReference>
<proteinExistence type="predicted"/>
<keyword evidence="2" id="KW-1185">Reference proteome</keyword>
<sequence>MSSAESTTLFHIRASVFLNLIDSSSCDFAIARLHFRNYATWSEESWISSARCDDASPEQDQHYRKHAMPRKKKPDLADGLHFVVSNGPKPPSDPAIRMIIRRQAMKDVAAERKVRNSARNKLAKANSVLQSDSSYQLAQQLVVRRVCSVSADSTESSEGMGSTPNVVFEEPWEPSENYDFELMPDWFPTHYNSAKDFSPLPFTLPVPMIGYEVSRSRFGVDLSMLDRLTTFSVGKTTVGQLAEDPSRMYSLILDYAPEMAGSYLALVPTRYGSSKVLTAATNCLLAKASNALMPCVEAEVTSSKLYARALNVLQKTIADEKKSIDTDLVCAVQMMTLNEPLDPSRTAAWAHHVAGSTRLMKHRSPRAFKDEFEKALFHGHVGSVVSEALHNNSHCYLAEPEWTALYESLATDPNELTERHELVINARKLIFPLPGLWHDISRALTSQTELDDNSLLQLEQRCQALDLRYSVWREKYKEYCISRSLSMLSEQEINIRRETYGQAVESLLIVKMLLATLTSDASFIAEDIRILAKQIMDLQKQPGPKYSWLFTGQEVGVAQVALATSSIFLESLTGLPATERYLGMQKRYMSWSGMLRGS</sequence>
<reference evidence="2" key="1">
    <citation type="journal article" date="2017" name="bioRxiv">
        <title>Conservation of a gene cluster reveals novel cercosporin biosynthetic mechanisms and extends production to the genus Colletotrichum.</title>
        <authorList>
            <person name="de Jonge R."/>
            <person name="Ebert M.K."/>
            <person name="Huitt-Roehl C.R."/>
            <person name="Pal P."/>
            <person name="Suttle J.C."/>
            <person name="Spanner R.E."/>
            <person name="Neubauer J.D."/>
            <person name="Jurick W.M.II."/>
            <person name="Stott K.A."/>
            <person name="Secor G.A."/>
            <person name="Thomma B.P.H.J."/>
            <person name="Van de Peer Y."/>
            <person name="Townsend C.A."/>
            <person name="Bolton M.D."/>
        </authorList>
    </citation>
    <scope>NUCLEOTIDE SEQUENCE [LARGE SCALE GENOMIC DNA]</scope>
    <source>
        <strain evidence="2">CBS538.71</strain>
    </source>
</reference>
<comment type="caution">
    <text evidence="1">The sequence shown here is derived from an EMBL/GenBank/DDBJ whole genome shotgun (WGS) entry which is preliminary data.</text>
</comment>
<dbReference type="Proteomes" id="UP000237631">
    <property type="component" value="Unassembled WGS sequence"/>
</dbReference>
<dbReference type="AlphaFoldDB" id="A0A2S6BVI1"/>
<dbReference type="PANTHER" id="PTHR38111">
    <property type="entry name" value="ZN(2)-C6 FUNGAL-TYPE DOMAIN-CONTAINING PROTEIN-RELATED"/>
    <property type="match status" value="1"/>
</dbReference>
<name>A0A2S6BVI1_9PEZI</name>
<protein>
    <submittedName>
        <fullName evidence="1">Uncharacterized protein</fullName>
    </submittedName>
</protein>
<gene>
    <name evidence="1" type="ORF">CBER1_09237</name>
</gene>
<evidence type="ECO:0000313" key="1">
    <source>
        <dbReference type="EMBL" id="PPJ51475.1"/>
    </source>
</evidence>
<evidence type="ECO:0000313" key="2">
    <source>
        <dbReference type="Proteomes" id="UP000237631"/>
    </source>
</evidence>
<dbReference type="InterPro" id="IPR053178">
    <property type="entry name" value="Osmoadaptation_assoc"/>
</dbReference>
<dbReference type="OrthoDB" id="5126878at2759"/>
<dbReference type="PANTHER" id="PTHR38111:SF6">
    <property type="entry name" value="FINGER DOMAIN PROTEIN, PUTATIVE (AFU_ORTHOLOGUE AFUA_8G01940)-RELATED"/>
    <property type="match status" value="1"/>
</dbReference>
<dbReference type="STRING" id="357750.A0A2S6BVI1"/>
<organism evidence="1 2">
    <name type="scientific">Cercospora berteroae</name>
    <dbReference type="NCBI Taxonomy" id="357750"/>
    <lineage>
        <taxon>Eukaryota</taxon>
        <taxon>Fungi</taxon>
        <taxon>Dikarya</taxon>
        <taxon>Ascomycota</taxon>
        <taxon>Pezizomycotina</taxon>
        <taxon>Dothideomycetes</taxon>
        <taxon>Dothideomycetidae</taxon>
        <taxon>Mycosphaerellales</taxon>
        <taxon>Mycosphaerellaceae</taxon>
        <taxon>Cercospora</taxon>
    </lineage>
</organism>
<accession>A0A2S6BVI1</accession>